<organism evidence="7 10">
    <name type="scientific">Myxococcus fulvus</name>
    <dbReference type="NCBI Taxonomy" id="33"/>
    <lineage>
        <taxon>Bacteria</taxon>
        <taxon>Pseudomonadati</taxon>
        <taxon>Myxococcota</taxon>
        <taxon>Myxococcia</taxon>
        <taxon>Myxococcales</taxon>
        <taxon>Cystobacterineae</taxon>
        <taxon>Myxococcaceae</taxon>
        <taxon>Myxococcus</taxon>
    </lineage>
</organism>
<dbReference type="InterPro" id="IPR020845">
    <property type="entry name" value="AMP-binding_CS"/>
</dbReference>
<dbReference type="Gene3D" id="3.40.50.12780">
    <property type="entry name" value="N-terminal domain of ligase-like"/>
    <property type="match status" value="1"/>
</dbReference>
<evidence type="ECO:0000256" key="1">
    <source>
        <dbReference type="ARBA" id="ARBA00006432"/>
    </source>
</evidence>
<name>A0A511TFQ3_MYXFU</name>
<dbReference type="InterPro" id="IPR025110">
    <property type="entry name" value="AMP-bd_C"/>
</dbReference>
<dbReference type="Proteomes" id="UP000321514">
    <property type="component" value="Unassembled WGS sequence"/>
</dbReference>
<dbReference type="GO" id="GO:0006633">
    <property type="term" value="P:fatty acid biosynthetic process"/>
    <property type="evidence" value="ECO:0007669"/>
    <property type="project" value="TreeGrafter"/>
</dbReference>
<keyword evidence="2 8" id="KW-0436">Ligase</keyword>
<proteinExistence type="inferred from homology"/>
<dbReference type="InterPro" id="IPR040097">
    <property type="entry name" value="FAAL/FAAC"/>
</dbReference>
<reference evidence="8 9" key="1">
    <citation type="submission" date="2016-10" db="EMBL/GenBank/DDBJ databases">
        <authorList>
            <person name="Varghese N."/>
            <person name="Submissions S."/>
        </authorList>
    </citation>
    <scope>NUCLEOTIDE SEQUENCE [LARGE SCALE GENOMIC DNA]</scope>
    <source>
        <strain evidence="8 9">DSM 16525</strain>
    </source>
</reference>
<comment type="similarity">
    <text evidence="1">Belongs to the ATP-dependent AMP-binding enzyme family.</text>
</comment>
<dbReference type="EMBL" id="BJXR01000059">
    <property type="protein sequence ID" value="GEN12232.1"/>
    <property type="molecule type" value="Genomic_DNA"/>
</dbReference>
<dbReference type="PANTHER" id="PTHR22754">
    <property type="entry name" value="DISCO-INTERACTING PROTEIN 2 DIP2 -RELATED"/>
    <property type="match status" value="1"/>
</dbReference>
<evidence type="ECO:0000256" key="4">
    <source>
        <dbReference type="ARBA" id="ARBA00023098"/>
    </source>
</evidence>
<dbReference type="FunFam" id="3.40.50.12780:FF:000013">
    <property type="entry name" value="Long-chain-fatty-acid--AMP ligase FadD32"/>
    <property type="match status" value="1"/>
</dbReference>
<evidence type="ECO:0000259" key="6">
    <source>
        <dbReference type="Pfam" id="PF23024"/>
    </source>
</evidence>
<accession>A0A511TFQ3</accession>
<dbReference type="Pfam" id="PF23024">
    <property type="entry name" value="AMP-dom_DIP2-like"/>
    <property type="match status" value="1"/>
</dbReference>
<dbReference type="GO" id="GO:0070566">
    <property type="term" value="F:adenylyltransferase activity"/>
    <property type="evidence" value="ECO:0007669"/>
    <property type="project" value="TreeGrafter"/>
</dbReference>
<dbReference type="RefSeq" id="WP_074957051.1">
    <property type="nucleotide sequence ID" value="NZ_BJXR01000059.1"/>
</dbReference>
<dbReference type="PANTHER" id="PTHR22754:SF32">
    <property type="entry name" value="DISCO-INTERACTING PROTEIN 2"/>
    <property type="match status" value="1"/>
</dbReference>
<dbReference type="CDD" id="cd05931">
    <property type="entry name" value="FAAL"/>
    <property type="match status" value="1"/>
</dbReference>
<dbReference type="OrthoDB" id="5480912at2"/>
<keyword evidence="3" id="KW-0276">Fatty acid metabolism</keyword>
<reference evidence="7 10" key="2">
    <citation type="submission" date="2019-07" db="EMBL/GenBank/DDBJ databases">
        <title>Whole genome shotgun sequence of Myxococcus fulvus NBRC 100333.</title>
        <authorList>
            <person name="Hosoyama A."/>
            <person name="Uohara A."/>
            <person name="Ohji S."/>
            <person name="Ichikawa N."/>
        </authorList>
    </citation>
    <scope>NUCLEOTIDE SEQUENCE [LARGE SCALE GENOMIC DNA]</scope>
    <source>
        <strain evidence="7 10">NBRC 100333</strain>
    </source>
</reference>
<protein>
    <submittedName>
        <fullName evidence="7 8">Acyl-CoA synthetase</fullName>
    </submittedName>
</protein>
<evidence type="ECO:0000313" key="10">
    <source>
        <dbReference type="Proteomes" id="UP000321514"/>
    </source>
</evidence>
<dbReference type="SUPFAM" id="SSF56801">
    <property type="entry name" value="Acetyl-CoA synthetase-like"/>
    <property type="match status" value="1"/>
</dbReference>
<dbReference type="InterPro" id="IPR045851">
    <property type="entry name" value="AMP-bd_C_sf"/>
</dbReference>
<sequence length="574" mass="62459">MQTRYPSLVTALRTHASDHPEDRAYVFLGERGEEASVLTYAELDRRASALARVMAAKAGPGERALLAFPPGLEFLVAFFACQYAGIVAVPTILPRQMRLRDSSISIVEDCAPRLGLTTAAAREAVSAAYAQVPAARSMEWLGVDAHATDDSGPPLAVKEPDPNAITLLQYTSGSTSAPKGVMVSHGNLCANVEMISQGGDLWRHATRVGWIPMYHDMGLIFNALQSAYVGAQCVLMSPQAFVAHPLSWPRAISTYRAEMAIAPNFAYDLCLEKYDAERMKGADLSCWELALNGAEPVRASTITRFAEVFAAHGLPRFSPRPTYGMAEATLQISVGKRGSPPRLWNVGRESLQKDRALAPAPGERSQDLVGCGRALTGEKLAIVAPDSHQRLPPGHVGEIWVHGPNVAHGYWRKADATREIFEARIVGEDGATWLRTGDLGCMDDTGELFITGRLKDILIIRGSNFYPQDLELTAEKSHPAIRRGHSAAFTLEGSQEQEQLVIACEVREDQVAGLDVADVVGAVRRAVVHEHELTTYKVLLTTSGAIPRTTSGKIRRKATRELWQKEQLPLVGQS</sequence>
<keyword evidence="9" id="KW-1185">Reference proteome</keyword>
<evidence type="ECO:0000313" key="9">
    <source>
        <dbReference type="Proteomes" id="UP000183760"/>
    </source>
</evidence>
<feature type="domain" description="AMP-binding enzyme C-terminal" evidence="6">
    <location>
        <begin position="456"/>
        <end position="570"/>
    </location>
</feature>
<dbReference type="AlphaFoldDB" id="A0A511TFQ3"/>
<dbReference type="GO" id="GO:0016874">
    <property type="term" value="F:ligase activity"/>
    <property type="evidence" value="ECO:0007669"/>
    <property type="project" value="UniProtKB-KW"/>
</dbReference>
<evidence type="ECO:0000313" key="8">
    <source>
        <dbReference type="EMBL" id="SEU27127.1"/>
    </source>
</evidence>
<dbReference type="EMBL" id="FOIB01000007">
    <property type="protein sequence ID" value="SEU27127.1"/>
    <property type="molecule type" value="Genomic_DNA"/>
</dbReference>
<dbReference type="Gene3D" id="3.30.300.30">
    <property type="match status" value="1"/>
</dbReference>
<dbReference type="STRING" id="1334629.MFUL124B02_21355"/>
<evidence type="ECO:0000259" key="5">
    <source>
        <dbReference type="Pfam" id="PF00501"/>
    </source>
</evidence>
<dbReference type="PROSITE" id="PS00455">
    <property type="entry name" value="AMP_BINDING"/>
    <property type="match status" value="1"/>
</dbReference>
<evidence type="ECO:0000256" key="2">
    <source>
        <dbReference type="ARBA" id="ARBA00022598"/>
    </source>
</evidence>
<comment type="caution">
    <text evidence="7">The sequence shown here is derived from an EMBL/GenBank/DDBJ whole genome shotgun (WGS) entry which is preliminary data.</text>
</comment>
<evidence type="ECO:0000256" key="3">
    <source>
        <dbReference type="ARBA" id="ARBA00022832"/>
    </source>
</evidence>
<dbReference type="GO" id="GO:0005886">
    <property type="term" value="C:plasma membrane"/>
    <property type="evidence" value="ECO:0007669"/>
    <property type="project" value="TreeGrafter"/>
</dbReference>
<gene>
    <name evidence="7" type="ORF">MFU01_72690</name>
    <name evidence="8" type="ORF">SAMN05443572_107389</name>
</gene>
<dbReference type="Pfam" id="PF00501">
    <property type="entry name" value="AMP-binding"/>
    <property type="match status" value="1"/>
</dbReference>
<dbReference type="GO" id="GO:0071766">
    <property type="term" value="P:Actinobacterium-type cell wall biogenesis"/>
    <property type="evidence" value="ECO:0007669"/>
    <property type="project" value="UniProtKB-ARBA"/>
</dbReference>
<feature type="domain" description="AMP-dependent synthetase/ligase" evidence="5">
    <location>
        <begin position="13"/>
        <end position="411"/>
    </location>
</feature>
<evidence type="ECO:0000313" key="7">
    <source>
        <dbReference type="EMBL" id="GEN12232.1"/>
    </source>
</evidence>
<keyword evidence="4" id="KW-0443">Lipid metabolism</keyword>
<dbReference type="Proteomes" id="UP000183760">
    <property type="component" value="Unassembled WGS sequence"/>
</dbReference>
<dbReference type="InterPro" id="IPR042099">
    <property type="entry name" value="ANL_N_sf"/>
</dbReference>
<dbReference type="InterPro" id="IPR000873">
    <property type="entry name" value="AMP-dep_synth/lig_dom"/>
</dbReference>